<feature type="compositionally biased region" description="Low complexity" evidence="1">
    <location>
        <begin position="111"/>
        <end position="122"/>
    </location>
</feature>
<proteinExistence type="predicted"/>
<organism evidence="2 3">
    <name type="scientific">Crossiella equi</name>
    <dbReference type="NCBI Taxonomy" id="130796"/>
    <lineage>
        <taxon>Bacteria</taxon>
        <taxon>Bacillati</taxon>
        <taxon>Actinomycetota</taxon>
        <taxon>Actinomycetes</taxon>
        <taxon>Pseudonocardiales</taxon>
        <taxon>Pseudonocardiaceae</taxon>
        <taxon>Crossiella</taxon>
    </lineage>
</organism>
<gene>
    <name evidence="2" type="ORF">JOF53_004809</name>
</gene>
<feature type="compositionally biased region" description="Polar residues" evidence="1">
    <location>
        <begin position="123"/>
        <end position="134"/>
    </location>
</feature>
<feature type="compositionally biased region" description="Polar residues" evidence="1">
    <location>
        <begin position="216"/>
        <end position="231"/>
    </location>
</feature>
<reference evidence="2 3" key="1">
    <citation type="submission" date="2021-03" db="EMBL/GenBank/DDBJ databases">
        <title>Sequencing the genomes of 1000 actinobacteria strains.</title>
        <authorList>
            <person name="Klenk H.-P."/>
        </authorList>
    </citation>
    <scope>NUCLEOTIDE SEQUENCE [LARGE SCALE GENOMIC DNA]</scope>
    <source>
        <strain evidence="2 3">DSM 44580</strain>
    </source>
</reference>
<dbReference type="EMBL" id="JAGIOO010000001">
    <property type="protein sequence ID" value="MBP2475937.1"/>
    <property type="molecule type" value="Genomic_DNA"/>
</dbReference>
<dbReference type="Proteomes" id="UP001519363">
    <property type="component" value="Unassembled WGS sequence"/>
</dbReference>
<feature type="compositionally biased region" description="Polar residues" evidence="1">
    <location>
        <begin position="53"/>
        <end position="64"/>
    </location>
</feature>
<evidence type="ECO:0000313" key="2">
    <source>
        <dbReference type="EMBL" id="MBP2475937.1"/>
    </source>
</evidence>
<feature type="compositionally biased region" description="Basic and acidic residues" evidence="1">
    <location>
        <begin position="68"/>
        <end position="82"/>
    </location>
</feature>
<evidence type="ECO:0000256" key="1">
    <source>
        <dbReference type="SAM" id="MobiDB-lite"/>
    </source>
</evidence>
<feature type="region of interest" description="Disordered" evidence="1">
    <location>
        <begin position="49"/>
        <end position="278"/>
    </location>
</feature>
<keyword evidence="3" id="KW-1185">Reference proteome</keyword>
<evidence type="ECO:0000313" key="3">
    <source>
        <dbReference type="Proteomes" id="UP001519363"/>
    </source>
</evidence>
<protein>
    <recommendedName>
        <fullName evidence="4">Secreted protein</fullName>
    </recommendedName>
</protein>
<feature type="compositionally biased region" description="Basic and acidic residues" evidence="1">
    <location>
        <begin position="196"/>
        <end position="211"/>
    </location>
</feature>
<comment type="caution">
    <text evidence="2">The sequence shown here is derived from an EMBL/GenBank/DDBJ whole genome shotgun (WGS) entry which is preliminary data.</text>
</comment>
<accession>A0ABS5AI36</accession>
<sequence length="278" mass="27960">MTVTSAGVVRSWGERLRVASLRLAAAGGLAAVAWLAGAAVAHADEAPAPTDLLSPSSATGSVTQADDLGERIKERTLAKLGREPVSTLTTLVTEDADEDGTRTTEPDEVLTPSPDSTGGSTTVNRATRRSTGGSASAVRPVPPPAPAPPPAVELPAPAPAPVVEPEPEIAPGPPARPVATVRTAVPQLVEPPAPDRGVDRDVDLPTHEPRHPTPSAPGNNASTGGSGSISDNGGARGATAMVTTGLPQLPKPSLVTVEHPRNAGSTHNTPGLPPTSPD</sequence>
<evidence type="ECO:0008006" key="4">
    <source>
        <dbReference type="Google" id="ProtNLM"/>
    </source>
</evidence>
<feature type="compositionally biased region" description="Pro residues" evidence="1">
    <location>
        <begin position="140"/>
        <end position="176"/>
    </location>
</feature>
<name>A0ABS5AI36_9PSEU</name>